<accession>A0ABW4HPM0</accession>
<reference evidence="9" key="1">
    <citation type="journal article" date="2019" name="Int. J. Syst. Evol. Microbiol.">
        <title>The Global Catalogue of Microorganisms (GCM) 10K type strain sequencing project: providing services to taxonomists for standard genome sequencing and annotation.</title>
        <authorList>
            <consortium name="The Broad Institute Genomics Platform"/>
            <consortium name="The Broad Institute Genome Sequencing Center for Infectious Disease"/>
            <person name="Wu L."/>
            <person name="Ma J."/>
        </authorList>
    </citation>
    <scope>NUCLEOTIDE SEQUENCE [LARGE SCALE GENOMIC DNA]</scope>
    <source>
        <strain evidence="9">CGMCC 1.12376</strain>
    </source>
</reference>
<dbReference type="Gene3D" id="3.30.870.10">
    <property type="entry name" value="Endonuclease Chain A"/>
    <property type="match status" value="2"/>
</dbReference>
<evidence type="ECO:0000256" key="1">
    <source>
        <dbReference type="ARBA" id="ARBA00000798"/>
    </source>
</evidence>
<protein>
    <recommendedName>
        <fullName evidence="3">phospholipase D</fullName>
        <ecNumber evidence="3">3.1.4.4</ecNumber>
    </recommendedName>
</protein>
<comment type="catalytic activity">
    <reaction evidence="1">
        <text>a 1,2-diacyl-sn-glycero-3-phosphocholine + H2O = a 1,2-diacyl-sn-glycero-3-phosphate + choline + H(+)</text>
        <dbReference type="Rhea" id="RHEA:14445"/>
        <dbReference type="ChEBI" id="CHEBI:15354"/>
        <dbReference type="ChEBI" id="CHEBI:15377"/>
        <dbReference type="ChEBI" id="CHEBI:15378"/>
        <dbReference type="ChEBI" id="CHEBI:57643"/>
        <dbReference type="ChEBI" id="CHEBI:58608"/>
        <dbReference type="EC" id="3.1.4.4"/>
    </reaction>
</comment>
<dbReference type="EMBL" id="JBHUDE010000012">
    <property type="protein sequence ID" value="MFD1606784.1"/>
    <property type="molecule type" value="Genomic_DNA"/>
</dbReference>
<dbReference type="RefSeq" id="WP_251517039.1">
    <property type="nucleotide sequence ID" value="NZ_JAMBON010000046.1"/>
</dbReference>
<keyword evidence="4" id="KW-0378">Hydrolase</keyword>
<dbReference type="PANTHER" id="PTHR43856">
    <property type="entry name" value="CARDIOLIPIN HYDROLASE"/>
    <property type="match status" value="1"/>
</dbReference>
<evidence type="ECO:0000256" key="3">
    <source>
        <dbReference type="ARBA" id="ARBA00012027"/>
    </source>
</evidence>
<dbReference type="InterPro" id="IPR025202">
    <property type="entry name" value="PLD-like_dom"/>
</dbReference>
<dbReference type="InterPro" id="IPR051406">
    <property type="entry name" value="PLD_domain"/>
</dbReference>
<dbReference type="Proteomes" id="UP001597221">
    <property type="component" value="Unassembled WGS sequence"/>
</dbReference>
<dbReference type="SUPFAM" id="SSF56024">
    <property type="entry name" value="Phospholipase D/nuclease"/>
    <property type="match status" value="2"/>
</dbReference>
<name>A0ABW4HPM0_9BACI</name>
<sequence>MKKITWIILSLLLSVYIGTLIFHQTKELPDGTSYLGEEHWLTEDEISFLYDLTYQKEGEEVYEHEIFNTVFQMIEEAEEFIIIDMFMINDFSDEGRDFPEVSKMFSDKIKTQLEKFPELQVVIITDDINRSYHSHDATYIDYLADYGAEIIYTDLSKLRDPNILYSGIWRMFFQWFGQEGNGWLPNPFGETSPDVTLRSYLALLNIKANHRKAIITEAEGLVLSANAHDSSGFHSNVAIKVTGPIIKDMIEAEHAVAAFSGGNLDAFPNVQQLENHFPPKQRSEERTIRAQILTENKIETSFIAALEKLTRGDEAWLGMFYLSDRTVIGALQEAANRGVEVRIILDPNENAFGSQKIGLPNIPVAKELVDDTNGKVEIKWYLTNEEQYHSKIAYLKGSKESYVTAGSTNFTSRNLDNYNMENNIAVTAPNTSGFIQEIDDYFKRIWNNEDADFTIPHDSKEDVLTPVKYGLYWVQKTLRFTTY</sequence>
<proteinExistence type="inferred from homology"/>
<keyword evidence="6" id="KW-0443">Lipid metabolism</keyword>
<feature type="domain" description="Phospholipase D-like" evidence="7">
    <location>
        <begin position="313"/>
        <end position="446"/>
    </location>
</feature>
<comment type="caution">
    <text evidence="8">The sequence shown here is derived from an EMBL/GenBank/DDBJ whole genome shotgun (WGS) entry which is preliminary data.</text>
</comment>
<evidence type="ECO:0000256" key="6">
    <source>
        <dbReference type="ARBA" id="ARBA00023098"/>
    </source>
</evidence>
<comment type="similarity">
    <text evidence="2">Belongs to the phospholipase D family.</text>
</comment>
<dbReference type="CDD" id="cd09130">
    <property type="entry name" value="PLDc_unchar2_2"/>
    <property type="match status" value="1"/>
</dbReference>
<dbReference type="PANTHER" id="PTHR43856:SF1">
    <property type="entry name" value="MITOCHONDRIAL CARDIOLIPIN HYDROLASE"/>
    <property type="match status" value="1"/>
</dbReference>
<evidence type="ECO:0000313" key="8">
    <source>
        <dbReference type="EMBL" id="MFD1606784.1"/>
    </source>
</evidence>
<dbReference type="EC" id="3.1.4.4" evidence="3"/>
<keyword evidence="9" id="KW-1185">Reference proteome</keyword>
<gene>
    <name evidence="8" type="ORF">ACFSBH_03815</name>
</gene>
<evidence type="ECO:0000256" key="4">
    <source>
        <dbReference type="ARBA" id="ARBA00022801"/>
    </source>
</evidence>
<dbReference type="Pfam" id="PF13091">
    <property type="entry name" value="PLDc_2"/>
    <property type="match status" value="1"/>
</dbReference>
<evidence type="ECO:0000259" key="7">
    <source>
        <dbReference type="Pfam" id="PF13091"/>
    </source>
</evidence>
<evidence type="ECO:0000256" key="5">
    <source>
        <dbReference type="ARBA" id="ARBA00022963"/>
    </source>
</evidence>
<organism evidence="8 9">
    <name type="scientific">Oceanobacillus luteolus</name>
    <dbReference type="NCBI Taxonomy" id="1274358"/>
    <lineage>
        <taxon>Bacteria</taxon>
        <taxon>Bacillati</taxon>
        <taxon>Bacillota</taxon>
        <taxon>Bacilli</taxon>
        <taxon>Bacillales</taxon>
        <taxon>Bacillaceae</taxon>
        <taxon>Oceanobacillus</taxon>
    </lineage>
</organism>
<evidence type="ECO:0000313" key="9">
    <source>
        <dbReference type="Proteomes" id="UP001597221"/>
    </source>
</evidence>
<keyword evidence="5" id="KW-0442">Lipid degradation</keyword>
<evidence type="ECO:0000256" key="2">
    <source>
        <dbReference type="ARBA" id="ARBA00008664"/>
    </source>
</evidence>